<reference evidence="4" key="1">
    <citation type="submission" date="2022-06" db="EMBL/GenBank/DDBJ databases">
        <title>Draft genome sequence of Streptomyces sp. RB6PN25 isolated from peat swamp forest in Thailand.</title>
        <authorList>
            <person name="Duangmal K."/>
            <person name="Klaysubun C."/>
        </authorList>
    </citation>
    <scope>NUCLEOTIDE SEQUENCE</scope>
    <source>
        <strain evidence="4">RB6PN25</strain>
    </source>
</reference>
<protein>
    <submittedName>
        <fullName evidence="4">Flavin reductase family protein</fullName>
    </submittedName>
</protein>
<evidence type="ECO:0000313" key="4">
    <source>
        <dbReference type="EMBL" id="MCQ4084040.1"/>
    </source>
</evidence>
<comment type="caution">
    <text evidence="4">The sequence shown here is derived from an EMBL/GenBank/DDBJ whole genome shotgun (WGS) entry which is preliminary data.</text>
</comment>
<dbReference type="PANTHER" id="PTHR30466:SF11">
    <property type="entry name" value="FLAVIN-DEPENDENT MONOOXYGENASE, REDUCTASE SUBUNIT HSAB"/>
    <property type="match status" value="1"/>
</dbReference>
<dbReference type="InterPro" id="IPR002563">
    <property type="entry name" value="Flavin_Rdtase-like_dom"/>
</dbReference>
<dbReference type="Pfam" id="PF01613">
    <property type="entry name" value="Flavin_Reduct"/>
    <property type="match status" value="1"/>
</dbReference>
<proteinExistence type="inferred from homology"/>
<name>A0ABT1Q3W7_9ACTN</name>
<dbReference type="Proteomes" id="UP001057702">
    <property type="component" value="Unassembled WGS sequence"/>
</dbReference>
<sequence length="191" mass="20876">MRLLVRTGARHFGVRLAERFTAGSRRKRHTPFERRDFRRALGQYATGVTVVTARTTDGRPVGMTANSFASVSLNPPIVLWCLSKNAPSLPHFTAASHFAINVLAADQHHLSRQFATPATDKFARAPVTVGTAGTPLLDGAVARFQCRTVQHIDAGDHVIVLGEVEQYEAPGGEPLVFHSGSYHMTTRHPDL</sequence>
<keyword evidence="5" id="KW-1185">Reference proteome</keyword>
<gene>
    <name evidence="4" type="ORF">NGB36_26525</name>
</gene>
<dbReference type="InterPro" id="IPR012349">
    <property type="entry name" value="Split_barrel_FMN-bd"/>
</dbReference>
<feature type="domain" description="Flavin reductase like" evidence="3">
    <location>
        <begin position="41"/>
        <end position="184"/>
    </location>
</feature>
<evidence type="ECO:0000313" key="5">
    <source>
        <dbReference type="Proteomes" id="UP001057702"/>
    </source>
</evidence>
<keyword evidence="2" id="KW-0560">Oxidoreductase</keyword>
<dbReference type="SUPFAM" id="SSF50475">
    <property type="entry name" value="FMN-binding split barrel"/>
    <property type="match status" value="1"/>
</dbReference>
<comment type="similarity">
    <text evidence="1">Belongs to the non-flavoprotein flavin reductase family.</text>
</comment>
<dbReference type="SMART" id="SM00903">
    <property type="entry name" value="Flavin_Reduct"/>
    <property type="match status" value="1"/>
</dbReference>
<dbReference type="EMBL" id="JANFNG010000029">
    <property type="protein sequence ID" value="MCQ4084040.1"/>
    <property type="molecule type" value="Genomic_DNA"/>
</dbReference>
<dbReference type="InterPro" id="IPR050268">
    <property type="entry name" value="NADH-dep_flavin_reductase"/>
</dbReference>
<organism evidence="4 5">
    <name type="scientific">Streptomyces humicola</name>
    <dbReference type="NCBI Taxonomy" id="2953240"/>
    <lineage>
        <taxon>Bacteria</taxon>
        <taxon>Bacillati</taxon>
        <taxon>Actinomycetota</taxon>
        <taxon>Actinomycetes</taxon>
        <taxon>Kitasatosporales</taxon>
        <taxon>Streptomycetaceae</taxon>
        <taxon>Streptomyces</taxon>
    </lineage>
</organism>
<dbReference type="Gene3D" id="2.30.110.10">
    <property type="entry name" value="Electron Transport, Fmn-binding Protein, Chain A"/>
    <property type="match status" value="1"/>
</dbReference>
<evidence type="ECO:0000259" key="3">
    <source>
        <dbReference type="SMART" id="SM00903"/>
    </source>
</evidence>
<evidence type="ECO:0000256" key="2">
    <source>
        <dbReference type="ARBA" id="ARBA00023002"/>
    </source>
</evidence>
<dbReference type="RefSeq" id="WP_255923082.1">
    <property type="nucleotide sequence ID" value="NZ_JANFNG010000029.1"/>
</dbReference>
<dbReference type="PANTHER" id="PTHR30466">
    <property type="entry name" value="FLAVIN REDUCTASE"/>
    <property type="match status" value="1"/>
</dbReference>
<accession>A0ABT1Q3W7</accession>
<evidence type="ECO:0000256" key="1">
    <source>
        <dbReference type="ARBA" id="ARBA00008898"/>
    </source>
</evidence>